<accession>A0ABV3QT31</accession>
<protein>
    <submittedName>
        <fullName evidence="1">Alpha/beta hydrolase</fullName>
    </submittedName>
</protein>
<keyword evidence="2" id="KW-1185">Reference proteome</keyword>
<reference evidence="1 2" key="1">
    <citation type="submission" date="2024-06" db="EMBL/GenBank/DDBJ databases">
        <authorList>
            <person name="Woo H."/>
        </authorList>
    </citation>
    <scope>NUCLEOTIDE SEQUENCE [LARGE SCALE GENOMIC DNA]</scope>
    <source>
        <strain evidence="1 2">S2-g</strain>
    </source>
</reference>
<dbReference type="InterPro" id="IPR029058">
    <property type="entry name" value="AB_hydrolase_fold"/>
</dbReference>
<comment type="caution">
    <text evidence="1">The sequence shown here is derived from an EMBL/GenBank/DDBJ whole genome shotgun (WGS) entry which is preliminary data.</text>
</comment>
<dbReference type="RefSeq" id="WP_367846067.1">
    <property type="nucleotide sequence ID" value="NZ_JBFOHL010000019.1"/>
</dbReference>
<name>A0ABV3QT31_9GAMM</name>
<dbReference type="GO" id="GO:0016787">
    <property type="term" value="F:hydrolase activity"/>
    <property type="evidence" value="ECO:0007669"/>
    <property type="project" value="UniProtKB-KW"/>
</dbReference>
<proteinExistence type="predicted"/>
<organism evidence="1 2">
    <name type="scientific">Rhodanobacter geophilus</name>
    <dbReference type="NCBI Taxonomy" id="3162488"/>
    <lineage>
        <taxon>Bacteria</taxon>
        <taxon>Pseudomonadati</taxon>
        <taxon>Pseudomonadota</taxon>
        <taxon>Gammaproteobacteria</taxon>
        <taxon>Lysobacterales</taxon>
        <taxon>Rhodanobacteraceae</taxon>
        <taxon>Rhodanobacter</taxon>
    </lineage>
</organism>
<gene>
    <name evidence="1" type="ORF">ABQJ56_16245</name>
</gene>
<sequence length="50" mass="4948">MPGSPGRRPAPAAWGSERVDIGDAGHVNAASGLGEWPQGLALLQGLIAAA</sequence>
<keyword evidence="1" id="KW-0378">Hydrolase</keyword>
<dbReference type="Proteomes" id="UP001556170">
    <property type="component" value="Unassembled WGS sequence"/>
</dbReference>
<evidence type="ECO:0000313" key="2">
    <source>
        <dbReference type="Proteomes" id="UP001556170"/>
    </source>
</evidence>
<dbReference type="Gene3D" id="3.40.50.1820">
    <property type="entry name" value="alpha/beta hydrolase"/>
    <property type="match status" value="1"/>
</dbReference>
<dbReference type="Pfam" id="PF06821">
    <property type="entry name" value="Ser_hydrolase"/>
    <property type="match status" value="1"/>
</dbReference>
<dbReference type="InterPro" id="IPR010662">
    <property type="entry name" value="RBBP9/YdeN"/>
</dbReference>
<evidence type="ECO:0000313" key="1">
    <source>
        <dbReference type="EMBL" id="MEW9625777.1"/>
    </source>
</evidence>
<dbReference type="EMBL" id="JBFOHL010000019">
    <property type="protein sequence ID" value="MEW9625777.1"/>
    <property type="molecule type" value="Genomic_DNA"/>
</dbReference>